<dbReference type="Pfam" id="PF00563">
    <property type="entry name" value="EAL"/>
    <property type="match status" value="1"/>
</dbReference>
<comment type="caution">
    <text evidence="6">The sequence shown here is derived from an EMBL/GenBank/DDBJ whole genome shotgun (WGS) entry which is preliminary data.</text>
</comment>
<keyword evidence="1" id="KW-0472">Membrane</keyword>
<dbReference type="SMART" id="SM00086">
    <property type="entry name" value="PAC"/>
    <property type="match status" value="1"/>
</dbReference>
<dbReference type="CDD" id="cd01948">
    <property type="entry name" value="EAL"/>
    <property type="match status" value="1"/>
</dbReference>
<accession>A0ABP3D3N5</accession>
<dbReference type="Pfam" id="PF00990">
    <property type="entry name" value="GGDEF"/>
    <property type="match status" value="1"/>
</dbReference>
<dbReference type="PANTHER" id="PTHR44757">
    <property type="entry name" value="DIGUANYLATE CYCLASE DGCP"/>
    <property type="match status" value="1"/>
</dbReference>
<gene>
    <name evidence="6" type="ORF">GCM10008964_12500</name>
</gene>
<evidence type="ECO:0000256" key="1">
    <source>
        <dbReference type="SAM" id="Phobius"/>
    </source>
</evidence>
<feature type="transmembrane region" description="Helical" evidence="1">
    <location>
        <begin position="27"/>
        <end position="46"/>
    </location>
</feature>
<dbReference type="Pfam" id="PF13426">
    <property type="entry name" value="PAS_9"/>
    <property type="match status" value="1"/>
</dbReference>
<dbReference type="SMART" id="SM00052">
    <property type="entry name" value="EAL"/>
    <property type="match status" value="1"/>
</dbReference>
<dbReference type="Gene3D" id="3.20.20.450">
    <property type="entry name" value="EAL domain"/>
    <property type="match status" value="1"/>
</dbReference>
<evidence type="ECO:0008006" key="8">
    <source>
        <dbReference type="Google" id="ProtNLM"/>
    </source>
</evidence>
<sequence length="708" mass="79335">MLLIHYLKSHFTEHEQTASTVARYEKIYAAGVLLSGLAWGSLGFAFDGDSQFNHQLIIPLVIAGLCSGAIYSMLSSLTSYVAYVYPMLICIIGAMFYVDLEVEALTLITYMIACTMLFRNLHARVMESLQLRQENEHLVEHLTQINEAQTHLVETLQNKEVFLTQTFENAGVPVFVTNADLIILDVNKASCDLFGYSKTEFKGINMLQLLHDDEPDQPGNDFYKLVEGDVEQYQITKKCLGRDKKPLWLSGTVSAVRNNKNEVDYIVIHAQDITEQKLLSEDLQYLALHDTLTGLPNRFAIEKHLQLLLQEQTEPNHVFCYIDVDQFKVINDTCGHKAGDKLLIQIAHLIKCELQPSDVLSRLSGDEFAILFMDTSATQAQAKLNKVMDKIRHFEFIDHDLSFNSSISVGMVNITPTSTMTDIFKQADNACYAAKEAGRDRIHVFSSHDQEIVQRSGEMRWVSRIQQALSNDRLVLYSQPIVATQKKNSTLPHCELLIRMLDDDGSIIPPGHFLPAAERYNLAASIDMWTVSHVLSRIERARSEGRDVSGVYGINLSGQSLGDTRFYDKIISLIHAADLVDSGAVLCFEITETAAITNMHSALYFINELRKVGCLFALDDFGSGLSSFAYLKQLPIDFLKIDGMFVKDCVENSVNLEIVNSINGIGQVLGLKTVAEFVEDDTTLISLQHIGVDFVQGYHVGRPAPWVI</sequence>
<dbReference type="CDD" id="cd00130">
    <property type="entry name" value="PAS"/>
    <property type="match status" value="1"/>
</dbReference>
<dbReference type="InterPro" id="IPR000014">
    <property type="entry name" value="PAS"/>
</dbReference>
<feature type="domain" description="GGDEF" evidence="5">
    <location>
        <begin position="315"/>
        <end position="447"/>
    </location>
</feature>
<dbReference type="SUPFAM" id="SSF55073">
    <property type="entry name" value="Nucleotide cyclase"/>
    <property type="match status" value="1"/>
</dbReference>
<dbReference type="InterPro" id="IPR043128">
    <property type="entry name" value="Rev_trsase/Diguanyl_cyclase"/>
</dbReference>
<dbReference type="EMBL" id="BAAADG010000004">
    <property type="protein sequence ID" value="GAA0222477.1"/>
    <property type="molecule type" value="Genomic_DNA"/>
</dbReference>
<dbReference type="PROSITE" id="PS50112">
    <property type="entry name" value="PAS"/>
    <property type="match status" value="1"/>
</dbReference>
<dbReference type="PROSITE" id="PS50887">
    <property type="entry name" value="GGDEF"/>
    <property type="match status" value="1"/>
</dbReference>
<dbReference type="SUPFAM" id="SSF55785">
    <property type="entry name" value="PYP-like sensor domain (PAS domain)"/>
    <property type="match status" value="1"/>
</dbReference>
<dbReference type="NCBIfam" id="TIGR00229">
    <property type="entry name" value="sensory_box"/>
    <property type="match status" value="1"/>
</dbReference>
<reference evidence="7" key="1">
    <citation type="journal article" date="2019" name="Int. J. Syst. Evol. Microbiol.">
        <title>The Global Catalogue of Microorganisms (GCM) 10K type strain sequencing project: providing services to taxonomists for standard genome sequencing and annotation.</title>
        <authorList>
            <consortium name="The Broad Institute Genomics Platform"/>
            <consortium name="The Broad Institute Genome Sequencing Center for Infectious Disease"/>
            <person name="Wu L."/>
            <person name="Ma J."/>
        </authorList>
    </citation>
    <scope>NUCLEOTIDE SEQUENCE [LARGE SCALE GENOMIC DNA]</scope>
    <source>
        <strain evidence="7">JCM 6886</strain>
    </source>
</reference>
<feature type="domain" description="PAS" evidence="2">
    <location>
        <begin position="159"/>
        <end position="229"/>
    </location>
</feature>
<dbReference type="SUPFAM" id="SSF141868">
    <property type="entry name" value="EAL domain-like"/>
    <property type="match status" value="1"/>
</dbReference>
<dbReference type="Gene3D" id="3.30.70.270">
    <property type="match status" value="1"/>
</dbReference>
<keyword evidence="7" id="KW-1185">Reference proteome</keyword>
<keyword evidence="1" id="KW-0812">Transmembrane</keyword>
<evidence type="ECO:0000313" key="6">
    <source>
        <dbReference type="EMBL" id="GAA0222477.1"/>
    </source>
</evidence>
<dbReference type="InterPro" id="IPR035965">
    <property type="entry name" value="PAS-like_dom_sf"/>
</dbReference>
<name>A0ABP3D3N5_9GAMM</name>
<dbReference type="PROSITE" id="PS50883">
    <property type="entry name" value="EAL"/>
    <property type="match status" value="1"/>
</dbReference>
<dbReference type="CDD" id="cd01949">
    <property type="entry name" value="GGDEF"/>
    <property type="match status" value="1"/>
</dbReference>
<feature type="transmembrane region" description="Helical" evidence="1">
    <location>
        <begin position="80"/>
        <end position="98"/>
    </location>
</feature>
<dbReference type="SMART" id="SM00091">
    <property type="entry name" value="PAS"/>
    <property type="match status" value="1"/>
</dbReference>
<dbReference type="Proteomes" id="UP001501476">
    <property type="component" value="Unassembled WGS sequence"/>
</dbReference>
<dbReference type="NCBIfam" id="TIGR00254">
    <property type="entry name" value="GGDEF"/>
    <property type="match status" value="1"/>
</dbReference>
<evidence type="ECO:0000259" key="2">
    <source>
        <dbReference type="PROSITE" id="PS50112"/>
    </source>
</evidence>
<feature type="domain" description="EAL" evidence="4">
    <location>
        <begin position="458"/>
        <end position="708"/>
    </location>
</feature>
<proteinExistence type="predicted"/>
<dbReference type="InterPro" id="IPR001610">
    <property type="entry name" value="PAC"/>
</dbReference>
<feature type="domain" description="PAC" evidence="3">
    <location>
        <begin position="229"/>
        <end position="285"/>
    </location>
</feature>
<evidence type="ECO:0000259" key="4">
    <source>
        <dbReference type="PROSITE" id="PS50883"/>
    </source>
</evidence>
<dbReference type="InterPro" id="IPR000700">
    <property type="entry name" value="PAS-assoc_C"/>
</dbReference>
<feature type="transmembrane region" description="Helical" evidence="1">
    <location>
        <begin position="52"/>
        <end position="73"/>
    </location>
</feature>
<evidence type="ECO:0000259" key="5">
    <source>
        <dbReference type="PROSITE" id="PS50887"/>
    </source>
</evidence>
<evidence type="ECO:0000313" key="7">
    <source>
        <dbReference type="Proteomes" id="UP001501476"/>
    </source>
</evidence>
<dbReference type="InterPro" id="IPR035919">
    <property type="entry name" value="EAL_sf"/>
</dbReference>
<dbReference type="PROSITE" id="PS50113">
    <property type="entry name" value="PAC"/>
    <property type="match status" value="1"/>
</dbReference>
<dbReference type="SMART" id="SM00267">
    <property type="entry name" value="GGDEF"/>
    <property type="match status" value="1"/>
</dbReference>
<evidence type="ECO:0000259" key="3">
    <source>
        <dbReference type="PROSITE" id="PS50113"/>
    </source>
</evidence>
<organism evidence="6 7">
    <name type="scientific">Methylophaga marina</name>
    <dbReference type="NCBI Taxonomy" id="45495"/>
    <lineage>
        <taxon>Bacteria</taxon>
        <taxon>Pseudomonadati</taxon>
        <taxon>Pseudomonadota</taxon>
        <taxon>Gammaproteobacteria</taxon>
        <taxon>Thiotrichales</taxon>
        <taxon>Piscirickettsiaceae</taxon>
        <taxon>Methylophaga</taxon>
    </lineage>
</organism>
<protein>
    <recommendedName>
        <fullName evidence="8">EAL domain-containing protein</fullName>
    </recommendedName>
</protein>
<dbReference type="InterPro" id="IPR000160">
    <property type="entry name" value="GGDEF_dom"/>
</dbReference>
<dbReference type="InterPro" id="IPR001633">
    <property type="entry name" value="EAL_dom"/>
</dbReference>
<dbReference type="InterPro" id="IPR029787">
    <property type="entry name" value="Nucleotide_cyclase"/>
</dbReference>
<dbReference type="InterPro" id="IPR052155">
    <property type="entry name" value="Biofilm_reg_signaling"/>
</dbReference>
<keyword evidence="1" id="KW-1133">Transmembrane helix</keyword>
<dbReference type="PANTHER" id="PTHR44757:SF2">
    <property type="entry name" value="BIOFILM ARCHITECTURE MAINTENANCE PROTEIN MBAA"/>
    <property type="match status" value="1"/>
</dbReference>
<dbReference type="Gene3D" id="3.30.450.20">
    <property type="entry name" value="PAS domain"/>
    <property type="match status" value="1"/>
</dbReference>